<evidence type="ECO:0000256" key="9">
    <source>
        <dbReference type="ARBA" id="ARBA00023002"/>
    </source>
</evidence>
<evidence type="ECO:0000256" key="1">
    <source>
        <dbReference type="ARBA" id="ARBA00000189"/>
    </source>
</evidence>
<keyword evidence="5" id="KW-0349">Heme</keyword>
<dbReference type="SUPFAM" id="SSF48113">
    <property type="entry name" value="Heme-dependent peroxidases"/>
    <property type="match status" value="1"/>
</dbReference>
<evidence type="ECO:0000313" key="18">
    <source>
        <dbReference type="EMBL" id="ADE76167.1"/>
    </source>
</evidence>
<accession>D5A9E8</accession>
<proteinExistence type="evidence at transcript level"/>
<dbReference type="AlphaFoldDB" id="D5A9E8"/>
<keyword evidence="7" id="KW-0732">Signal</keyword>
<evidence type="ECO:0000256" key="2">
    <source>
        <dbReference type="ARBA" id="ARBA00012313"/>
    </source>
</evidence>
<comment type="cofactor">
    <cofactor evidence="14">
        <name>Ca(2+)</name>
        <dbReference type="ChEBI" id="CHEBI:29108"/>
    </cofactor>
    <text evidence="14">Binds 2 calcium ions per subunit.</text>
</comment>
<dbReference type="GO" id="GO:0042744">
    <property type="term" value="P:hydrogen peroxide catabolic process"/>
    <property type="evidence" value="ECO:0007669"/>
    <property type="project" value="UniProtKB-KW"/>
</dbReference>
<comment type="cofactor">
    <cofactor evidence="14">
        <name>heme b</name>
        <dbReference type="ChEBI" id="CHEBI:60344"/>
    </cofactor>
    <text evidence="14">Binds 1 heme b (iron(II)-protoporphyrin IX) group per subunit.</text>
</comment>
<dbReference type="GO" id="GO:0046872">
    <property type="term" value="F:metal ion binding"/>
    <property type="evidence" value="ECO:0007669"/>
    <property type="project" value="UniProtKB-KW"/>
</dbReference>
<name>D5A9E8_PICSI</name>
<evidence type="ECO:0000256" key="14">
    <source>
        <dbReference type="PIRSR" id="PIRSR600823-3"/>
    </source>
</evidence>
<comment type="similarity">
    <text evidence="16">Belongs to the peroxidase family.</text>
</comment>
<dbReference type="GO" id="GO:0006979">
    <property type="term" value="P:response to oxidative stress"/>
    <property type="evidence" value="ECO:0007669"/>
    <property type="project" value="InterPro"/>
</dbReference>
<evidence type="ECO:0000256" key="11">
    <source>
        <dbReference type="ARBA" id="ARBA00023157"/>
    </source>
</evidence>
<reference evidence="18" key="1">
    <citation type="submission" date="2010-04" db="EMBL/GenBank/DDBJ databases">
        <authorList>
            <person name="Reid K.E."/>
            <person name="Liao N."/>
            <person name="Chan S."/>
            <person name="Docking R."/>
            <person name="Taylor G."/>
            <person name="Moore R."/>
            <person name="Mayo M."/>
            <person name="Munro S."/>
            <person name="King J."/>
            <person name="Yanchuk A."/>
            <person name="Holt R."/>
            <person name="Jones S."/>
            <person name="Marra M."/>
            <person name="Ritland C.E."/>
            <person name="Ritland K."/>
            <person name="Bohlmann J."/>
        </authorList>
    </citation>
    <scope>NUCLEOTIDE SEQUENCE</scope>
    <source>
        <tissue evidence="18">Bud</tissue>
    </source>
</reference>
<feature type="binding site" description="axial binding residue" evidence="14">
    <location>
        <position position="42"/>
    </location>
    <ligand>
        <name>heme b</name>
        <dbReference type="ChEBI" id="CHEBI:60344"/>
    </ligand>
    <ligandPart>
        <name>Fe</name>
        <dbReference type="ChEBI" id="CHEBI:18248"/>
    </ligandPart>
</feature>
<dbReference type="EC" id="1.11.1.7" evidence="2"/>
<dbReference type="GO" id="GO:0140825">
    <property type="term" value="F:lactoperoxidase activity"/>
    <property type="evidence" value="ECO:0007669"/>
    <property type="project" value="UniProtKB-EC"/>
</dbReference>
<evidence type="ECO:0000256" key="15">
    <source>
        <dbReference type="PIRSR" id="PIRSR600823-5"/>
    </source>
</evidence>
<dbReference type="PANTHER" id="PTHR31517">
    <property type="match status" value="1"/>
</dbReference>
<dbReference type="Pfam" id="PF00141">
    <property type="entry name" value="peroxidase"/>
    <property type="match status" value="1"/>
</dbReference>
<feature type="domain" description="Plant heme peroxidase family profile" evidence="17">
    <location>
        <begin position="1"/>
        <end position="178"/>
    </location>
</feature>
<keyword evidence="3" id="KW-0964">Secreted</keyword>
<comment type="catalytic activity">
    <reaction evidence="1">
        <text>2 a phenolic donor + H2O2 = 2 a phenolic radical donor + 2 H2O</text>
        <dbReference type="Rhea" id="RHEA:56136"/>
        <dbReference type="ChEBI" id="CHEBI:15377"/>
        <dbReference type="ChEBI" id="CHEBI:16240"/>
        <dbReference type="ChEBI" id="CHEBI:139520"/>
        <dbReference type="ChEBI" id="CHEBI:139521"/>
        <dbReference type="EC" id="1.11.1.7"/>
    </reaction>
</comment>
<keyword evidence="4" id="KW-0575">Peroxidase</keyword>
<dbReference type="InterPro" id="IPR000823">
    <property type="entry name" value="Peroxidase_pln"/>
</dbReference>
<evidence type="ECO:0000259" key="17">
    <source>
        <dbReference type="PROSITE" id="PS50873"/>
    </source>
</evidence>
<evidence type="ECO:0000256" key="6">
    <source>
        <dbReference type="ARBA" id="ARBA00022723"/>
    </source>
</evidence>
<evidence type="ECO:0000256" key="5">
    <source>
        <dbReference type="ARBA" id="ARBA00022617"/>
    </source>
</evidence>
<protein>
    <recommendedName>
        <fullName evidence="2">peroxidase</fullName>
        <ecNumber evidence="2">1.11.1.7</ecNumber>
    </recommendedName>
</protein>
<dbReference type="PANTHER" id="PTHR31517:SF48">
    <property type="entry name" value="PEROXIDASE 16-RELATED"/>
    <property type="match status" value="1"/>
</dbReference>
<keyword evidence="8 14" id="KW-0106">Calcium</keyword>
<dbReference type="GO" id="GO:0020037">
    <property type="term" value="F:heme binding"/>
    <property type="evidence" value="ECO:0007669"/>
    <property type="project" value="InterPro"/>
</dbReference>
<dbReference type="InterPro" id="IPR002016">
    <property type="entry name" value="Haem_peroxidase"/>
</dbReference>
<evidence type="ECO:0000256" key="8">
    <source>
        <dbReference type="ARBA" id="ARBA00022837"/>
    </source>
</evidence>
<organism evidence="18">
    <name type="scientific">Picea sitchensis</name>
    <name type="common">Sitka spruce</name>
    <name type="synonym">Pinus sitchensis</name>
    <dbReference type="NCBI Taxonomy" id="3332"/>
    <lineage>
        <taxon>Eukaryota</taxon>
        <taxon>Viridiplantae</taxon>
        <taxon>Streptophyta</taxon>
        <taxon>Embryophyta</taxon>
        <taxon>Tracheophyta</taxon>
        <taxon>Spermatophyta</taxon>
        <taxon>Pinopsida</taxon>
        <taxon>Pinidae</taxon>
        <taxon>Conifers I</taxon>
        <taxon>Pinales</taxon>
        <taxon>Pinaceae</taxon>
        <taxon>Picea</taxon>
    </lineage>
</organism>
<feature type="binding site" evidence="14">
    <location>
        <position position="102"/>
    </location>
    <ligand>
        <name>Ca(2+)</name>
        <dbReference type="ChEBI" id="CHEBI:29108"/>
        <label>2</label>
    </ligand>
</feature>
<dbReference type="Gene3D" id="1.10.420.10">
    <property type="entry name" value="Peroxidase, domain 2"/>
    <property type="match status" value="1"/>
</dbReference>
<keyword evidence="9" id="KW-0560">Oxidoreductase</keyword>
<sequence length="178" mass="19081">MRSSAGDASDMPDPTDSVDVLKRKFAAKGLSASDLVVLNGAHTIGTTACFFIEDRLYNFAADGDADPSINPEYLTELRSTCPKGGDVNTRLALDRGSEFQFDKEFLENMREGNVALQSDSSMYQDGSTRGYIDSYFGLLGGLLGPSFESDFADAIVKMGQVGVKTGSNGKIRTVCSAF</sequence>
<keyword evidence="6 14" id="KW-0479">Metal-binding</keyword>
<keyword evidence="12" id="KW-0376">Hydrogen peroxide</keyword>
<evidence type="ECO:0000256" key="13">
    <source>
        <dbReference type="PIRSR" id="PIRSR600823-2"/>
    </source>
</evidence>
<dbReference type="PRINTS" id="PR00461">
    <property type="entry name" value="PLPEROXIDASE"/>
</dbReference>
<dbReference type="FunFam" id="1.10.420.10:FF:000010">
    <property type="entry name" value="Peroxidase"/>
    <property type="match status" value="1"/>
</dbReference>
<dbReference type="PROSITE" id="PS50873">
    <property type="entry name" value="PEROXIDASE_4"/>
    <property type="match status" value="1"/>
</dbReference>
<dbReference type="EMBL" id="BT122818">
    <property type="protein sequence ID" value="ADE76167.1"/>
    <property type="molecule type" value="mRNA"/>
</dbReference>
<evidence type="ECO:0000256" key="4">
    <source>
        <dbReference type="ARBA" id="ARBA00022559"/>
    </source>
</evidence>
<evidence type="ECO:0000256" key="10">
    <source>
        <dbReference type="ARBA" id="ARBA00023004"/>
    </source>
</evidence>
<evidence type="ECO:0000256" key="12">
    <source>
        <dbReference type="ARBA" id="ARBA00023324"/>
    </source>
</evidence>
<keyword evidence="11 15" id="KW-1015">Disulfide bond</keyword>
<keyword evidence="10 14" id="KW-0408">Iron</keyword>
<feature type="binding site" evidence="14">
    <location>
        <position position="94"/>
    </location>
    <ligand>
        <name>Ca(2+)</name>
        <dbReference type="ChEBI" id="CHEBI:29108"/>
        <label>2</label>
    </ligand>
</feature>
<evidence type="ECO:0000256" key="7">
    <source>
        <dbReference type="ARBA" id="ARBA00022729"/>
    </source>
</evidence>
<feature type="binding site" evidence="14">
    <location>
        <position position="43"/>
    </location>
    <ligand>
        <name>Ca(2+)</name>
        <dbReference type="ChEBI" id="CHEBI:29108"/>
        <label>2</label>
    </ligand>
</feature>
<dbReference type="InterPro" id="IPR010255">
    <property type="entry name" value="Haem_peroxidase_sf"/>
</dbReference>
<evidence type="ECO:0000256" key="3">
    <source>
        <dbReference type="ARBA" id="ARBA00022525"/>
    </source>
</evidence>
<feature type="binding site" evidence="13">
    <location>
        <position position="12"/>
    </location>
    <ligand>
        <name>substrate</name>
    </ligand>
</feature>
<feature type="disulfide bond" evidence="15">
    <location>
        <begin position="49"/>
        <end position="81"/>
    </location>
</feature>
<evidence type="ECO:0000256" key="16">
    <source>
        <dbReference type="RuleBase" id="RU004241"/>
    </source>
</evidence>